<dbReference type="AlphaFoldDB" id="A0A0R3QX97"/>
<dbReference type="WBParaSite" id="BTMF_0001236901-mRNA-1">
    <property type="protein sequence ID" value="BTMF_0001236901-mRNA-1"/>
    <property type="gene ID" value="BTMF_0001236901"/>
</dbReference>
<organism evidence="1">
    <name type="scientific">Brugia timori</name>
    <dbReference type="NCBI Taxonomy" id="42155"/>
    <lineage>
        <taxon>Eukaryota</taxon>
        <taxon>Metazoa</taxon>
        <taxon>Ecdysozoa</taxon>
        <taxon>Nematoda</taxon>
        <taxon>Chromadorea</taxon>
        <taxon>Rhabditida</taxon>
        <taxon>Spirurina</taxon>
        <taxon>Spiruromorpha</taxon>
        <taxon>Filarioidea</taxon>
        <taxon>Onchocercidae</taxon>
        <taxon>Brugia</taxon>
    </lineage>
</organism>
<name>A0A0R3QX97_9BILA</name>
<sequence>LLHREEHSSSLVQAYSPGHNFMRHSPRMHFSLGRQVLSGSKLAIDAFHKQCRDVTTAYHNGCSVILPNGANKGFLRAVLNANLQGEPYWSQPDRAY</sequence>
<reference evidence="1" key="1">
    <citation type="submission" date="2017-02" db="UniProtKB">
        <authorList>
            <consortium name="WormBaseParasite"/>
        </authorList>
    </citation>
    <scope>IDENTIFICATION</scope>
</reference>
<protein>
    <submittedName>
        <fullName evidence="1">TauD domain-containing protein</fullName>
    </submittedName>
</protein>
<proteinExistence type="predicted"/>
<accession>A0A0R3QX97</accession>
<evidence type="ECO:0000313" key="1">
    <source>
        <dbReference type="WBParaSite" id="BTMF_0001236901-mRNA-1"/>
    </source>
</evidence>